<name>A0A7G9WIC7_9FIRM</name>
<protein>
    <submittedName>
        <fullName evidence="8">Alpha-glucosidase</fullName>
    </submittedName>
</protein>
<evidence type="ECO:0000313" key="8">
    <source>
        <dbReference type="EMBL" id="QNO18439.1"/>
    </source>
</evidence>
<dbReference type="Pfam" id="PF13802">
    <property type="entry name" value="Gal_mutarotas_2"/>
    <property type="match status" value="1"/>
</dbReference>
<dbReference type="PROSITE" id="PS00129">
    <property type="entry name" value="GLYCOSYL_HYDROL_F31_1"/>
    <property type="match status" value="1"/>
</dbReference>
<dbReference type="PANTHER" id="PTHR22762:SF120">
    <property type="entry name" value="HETEROGLYCAN GLUCOSIDASE 1"/>
    <property type="match status" value="1"/>
</dbReference>
<dbReference type="InterPro" id="IPR011013">
    <property type="entry name" value="Gal_mutarotase_sf_dom"/>
</dbReference>
<dbReference type="SUPFAM" id="SSF51011">
    <property type="entry name" value="Glycosyl hydrolase domain"/>
    <property type="match status" value="1"/>
</dbReference>
<dbReference type="GO" id="GO:0030246">
    <property type="term" value="F:carbohydrate binding"/>
    <property type="evidence" value="ECO:0007669"/>
    <property type="project" value="InterPro"/>
</dbReference>
<accession>A0A7G9WIC7</accession>
<evidence type="ECO:0000256" key="2">
    <source>
        <dbReference type="ARBA" id="ARBA00022801"/>
    </source>
</evidence>
<proteinExistence type="inferred from homology"/>
<dbReference type="InterPro" id="IPR048395">
    <property type="entry name" value="Glyco_hydro_31_C"/>
</dbReference>
<dbReference type="Gene3D" id="3.20.20.80">
    <property type="entry name" value="Glycosidases"/>
    <property type="match status" value="1"/>
</dbReference>
<dbReference type="CDD" id="cd06604">
    <property type="entry name" value="GH31_glucosidase_II_MalA"/>
    <property type="match status" value="1"/>
</dbReference>
<evidence type="ECO:0000313" key="9">
    <source>
        <dbReference type="Proteomes" id="UP000516046"/>
    </source>
</evidence>
<dbReference type="Gene3D" id="2.60.40.4040">
    <property type="match status" value="1"/>
</dbReference>
<dbReference type="SUPFAM" id="SSF74650">
    <property type="entry name" value="Galactose mutarotase-like"/>
    <property type="match status" value="1"/>
</dbReference>
<dbReference type="GO" id="GO:0005975">
    <property type="term" value="P:carbohydrate metabolic process"/>
    <property type="evidence" value="ECO:0007669"/>
    <property type="project" value="InterPro"/>
</dbReference>
<keyword evidence="9" id="KW-1185">Reference proteome</keyword>
<dbReference type="SUPFAM" id="SSF51445">
    <property type="entry name" value="(Trans)glycosidases"/>
    <property type="match status" value="1"/>
</dbReference>
<reference evidence="8 9" key="1">
    <citation type="submission" date="2020-08" db="EMBL/GenBank/DDBJ databases">
        <authorList>
            <person name="Ren C."/>
            <person name="Gu Y."/>
            <person name="Xu Y."/>
        </authorList>
    </citation>
    <scope>NUCLEOTIDE SEQUENCE [LARGE SCALE GENOMIC DNA]</scope>
    <source>
        <strain evidence="8 9">LBM18003</strain>
    </source>
</reference>
<comment type="similarity">
    <text evidence="1 4">Belongs to the glycosyl hydrolase 31 family.</text>
</comment>
<dbReference type="Pfam" id="PF21365">
    <property type="entry name" value="Glyco_hydro_31_3rd"/>
    <property type="match status" value="1"/>
</dbReference>
<dbReference type="RefSeq" id="WP_212507502.1">
    <property type="nucleotide sequence ID" value="NZ_CP060696.1"/>
</dbReference>
<dbReference type="InterPro" id="IPR000322">
    <property type="entry name" value="Glyco_hydro_31_TIM"/>
</dbReference>
<organism evidence="8 9">
    <name type="scientific">Caproicibacterium amylolyticum</name>
    <dbReference type="NCBI Taxonomy" id="2766537"/>
    <lineage>
        <taxon>Bacteria</taxon>
        <taxon>Bacillati</taxon>
        <taxon>Bacillota</taxon>
        <taxon>Clostridia</taxon>
        <taxon>Eubacteriales</taxon>
        <taxon>Oscillospiraceae</taxon>
        <taxon>Caproicibacterium</taxon>
    </lineage>
</organism>
<dbReference type="AlphaFoldDB" id="A0A7G9WIC7"/>
<evidence type="ECO:0000256" key="1">
    <source>
        <dbReference type="ARBA" id="ARBA00007806"/>
    </source>
</evidence>
<dbReference type="InterPro" id="IPR025887">
    <property type="entry name" value="Glyco_hydro_31_N_dom"/>
</dbReference>
<evidence type="ECO:0000256" key="4">
    <source>
        <dbReference type="RuleBase" id="RU361185"/>
    </source>
</evidence>
<feature type="domain" description="Glycoside hydrolase family 31 TIM barrel" evidence="5">
    <location>
        <begin position="156"/>
        <end position="514"/>
    </location>
</feature>
<keyword evidence="2 4" id="KW-0378">Hydrolase</keyword>
<dbReference type="Pfam" id="PF01055">
    <property type="entry name" value="Glyco_hydro_31_2nd"/>
    <property type="match status" value="1"/>
</dbReference>
<sequence length="686" mass="78865">MIKLYRFGRPFATEAVVEALAPQPAETLPYFSVQNDGCGFSCELGKETAVYGLGEAIRGMNKRGWIYKSNCADDPSHTEGKHSLYGAHNFLLIAREKPFGVFFDYPGELIFDIGYTEMNTLQVSTKEANLDVYIIDGDGLEDIVRQFRRLIGRSYIAPKWAFGYGQSRWSYYSEDEVREVVRQHRENHIPLDMVYLDIDYMERYKDFTVNKKTFPQFQEFVQEMRQQNIHLVPIIDAGVKIEKDYSVYEEGVQNGYFCKKADGSPFVGAVWPGKSHFPDFLNQKVREWFGKKYAFLLRQGIDGFWNDMNEPAVFYSEDGLKNTFSELKKLEGQNLDMDKVNHFRGLVNDLSNNPEDYKSFYHNCDGKMVRHDKVHNLYGYNMTRAAGEVFEKLEPDKRILMFSRSSYIGMHRFGGIWTGDNCSWWRHLLLEIQMMPSLNMCGFLYAGADIGGFGDDTTADLLLRWTAFGIFTPLMRNHSALGTRKQEAYRFPEAMPALKKLIGIRYALLPYLYSEYMKAALRGNLYFRPLAFVYPQDKQAAEVEDQLMLGDELMLVPVYTQNASGRTVYLPEDMKLVQMRSVSDFTVETMEKGYHYVPAALDEVVFFIRSDRLIPLSYGGECVSQVDFNHLRLLGNVQTAATYQYYNDDGSSKDYENPAHFAEITMSADSRVSAKGDMCLQLESAL</sequence>
<dbReference type="GO" id="GO:0004553">
    <property type="term" value="F:hydrolase activity, hydrolyzing O-glycosyl compounds"/>
    <property type="evidence" value="ECO:0007669"/>
    <property type="project" value="InterPro"/>
</dbReference>
<dbReference type="Proteomes" id="UP000516046">
    <property type="component" value="Chromosome"/>
</dbReference>
<feature type="domain" description="Glycoside hydrolase family 31 N-terminal" evidence="6">
    <location>
        <begin position="38"/>
        <end position="112"/>
    </location>
</feature>
<evidence type="ECO:0000259" key="7">
    <source>
        <dbReference type="Pfam" id="PF21365"/>
    </source>
</evidence>
<evidence type="ECO:0000256" key="3">
    <source>
        <dbReference type="ARBA" id="ARBA00023295"/>
    </source>
</evidence>
<dbReference type="PANTHER" id="PTHR22762">
    <property type="entry name" value="ALPHA-GLUCOSIDASE"/>
    <property type="match status" value="1"/>
</dbReference>
<dbReference type="InterPro" id="IPR017853">
    <property type="entry name" value="GH"/>
</dbReference>
<evidence type="ECO:0000259" key="6">
    <source>
        <dbReference type="Pfam" id="PF13802"/>
    </source>
</evidence>
<dbReference type="KEGG" id="caml:H6X83_01950"/>
<evidence type="ECO:0000259" key="5">
    <source>
        <dbReference type="Pfam" id="PF01055"/>
    </source>
</evidence>
<feature type="domain" description="Glycosyl hydrolase family 31 C-terminal" evidence="7">
    <location>
        <begin position="526"/>
        <end position="612"/>
    </location>
</feature>
<dbReference type="InterPro" id="IPR030458">
    <property type="entry name" value="Glyco_hydro_31_AS"/>
</dbReference>
<gene>
    <name evidence="8" type="ORF">H6X83_01950</name>
</gene>
<keyword evidence="3 4" id="KW-0326">Glycosidase</keyword>
<dbReference type="CDD" id="cd14752">
    <property type="entry name" value="GH31_N"/>
    <property type="match status" value="1"/>
</dbReference>
<dbReference type="EMBL" id="CP060696">
    <property type="protein sequence ID" value="QNO18439.1"/>
    <property type="molecule type" value="Genomic_DNA"/>
</dbReference>
<dbReference type="Gene3D" id="2.60.40.1760">
    <property type="entry name" value="glycosyl hydrolase (family 31)"/>
    <property type="match status" value="1"/>
</dbReference>